<dbReference type="Proteomes" id="UP001139409">
    <property type="component" value="Unassembled WGS sequence"/>
</dbReference>
<name>A0A9X1HQE8_9BACT</name>
<organism evidence="9 10">
    <name type="scientific">Fulvivirga sedimenti</name>
    <dbReference type="NCBI Taxonomy" id="2879465"/>
    <lineage>
        <taxon>Bacteria</taxon>
        <taxon>Pseudomonadati</taxon>
        <taxon>Bacteroidota</taxon>
        <taxon>Cytophagia</taxon>
        <taxon>Cytophagales</taxon>
        <taxon>Fulvivirgaceae</taxon>
        <taxon>Fulvivirga</taxon>
    </lineage>
</organism>
<feature type="transmembrane region" description="Helical" evidence="7">
    <location>
        <begin position="94"/>
        <end position="116"/>
    </location>
</feature>
<dbReference type="GO" id="GO:0005886">
    <property type="term" value="C:plasma membrane"/>
    <property type="evidence" value="ECO:0007669"/>
    <property type="project" value="UniProtKB-SubCell"/>
</dbReference>
<comment type="subcellular location">
    <subcellularLocation>
        <location evidence="1">Cell membrane</location>
        <topology evidence="1">Multi-pass membrane protein</topology>
    </subcellularLocation>
    <subcellularLocation>
        <location evidence="6">Membrane</location>
        <topology evidence="6">Multi-pass membrane protein</topology>
    </subcellularLocation>
</comment>
<sequence>MFDLFNEGGPLFMGLLTIEFILVIVVAVRTMIKYSGDALSYAEAQKTLGYVRSLGLLAFVTGIFGQLIGLYDAFTAIQEIESVSPAMLAGGLRVSLITTLYGTFILMISLILWMVLDNRLKSKSVE</sequence>
<evidence type="ECO:0000259" key="8">
    <source>
        <dbReference type="Pfam" id="PF01618"/>
    </source>
</evidence>
<gene>
    <name evidence="9" type="ORF">LDX50_05605</name>
</gene>
<evidence type="ECO:0000256" key="4">
    <source>
        <dbReference type="ARBA" id="ARBA00022989"/>
    </source>
</evidence>
<dbReference type="AlphaFoldDB" id="A0A9X1HQE8"/>
<evidence type="ECO:0000313" key="9">
    <source>
        <dbReference type="EMBL" id="MCA6074332.1"/>
    </source>
</evidence>
<evidence type="ECO:0000256" key="5">
    <source>
        <dbReference type="ARBA" id="ARBA00023136"/>
    </source>
</evidence>
<keyword evidence="4 7" id="KW-1133">Transmembrane helix</keyword>
<feature type="transmembrane region" description="Helical" evidence="7">
    <location>
        <begin position="12"/>
        <end position="32"/>
    </location>
</feature>
<dbReference type="GO" id="GO:0015031">
    <property type="term" value="P:protein transport"/>
    <property type="evidence" value="ECO:0007669"/>
    <property type="project" value="UniProtKB-KW"/>
</dbReference>
<keyword evidence="6" id="KW-0653">Protein transport</keyword>
<protein>
    <submittedName>
        <fullName evidence="9">MotA/TolQ/ExbB proton channel family protein</fullName>
    </submittedName>
</protein>
<dbReference type="EMBL" id="JAIXNE010000001">
    <property type="protein sequence ID" value="MCA6074332.1"/>
    <property type="molecule type" value="Genomic_DNA"/>
</dbReference>
<dbReference type="Pfam" id="PF01618">
    <property type="entry name" value="MotA_ExbB"/>
    <property type="match status" value="1"/>
</dbReference>
<feature type="transmembrane region" description="Helical" evidence="7">
    <location>
        <begin position="53"/>
        <end position="74"/>
    </location>
</feature>
<keyword evidence="2" id="KW-1003">Cell membrane</keyword>
<reference evidence="9" key="1">
    <citation type="submission" date="2021-09" db="EMBL/GenBank/DDBJ databases">
        <title>Fulvivirga sp. isolated from coastal sediment.</title>
        <authorList>
            <person name="Yu H."/>
        </authorList>
    </citation>
    <scope>NUCLEOTIDE SEQUENCE</scope>
    <source>
        <strain evidence="9">1062</strain>
    </source>
</reference>
<evidence type="ECO:0000256" key="1">
    <source>
        <dbReference type="ARBA" id="ARBA00004651"/>
    </source>
</evidence>
<feature type="domain" description="MotA/TolQ/ExbB proton channel" evidence="8">
    <location>
        <begin position="43"/>
        <end position="123"/>
    </location>
</feature>
<keyword evidence="5 7" id="KW-0472">Membrane</keyword>
<evidence type="ECO:0000313" key="10">
    <source>
        <dbReference type="Proteomes" id="UP001139409"/>
    </source>
</evidence>
<evidence type="ECO:0000256" key="6">
    <source>
        <dbReference type="RuleBase" id="RU004057"/>
    </source>
</evidence>
<dbReference type="InterPro" id="IPR002898">
    <property type="entry name" value="MotA_ExbB_proton_chnl"/>
</dbReference>
<keyword evidence="6" id="KW-0813">Transport</keyword>
<accession>A0A9X1HQE8</accession>
<comment type="caution">
    <text evidence="9">The sequence shown here is derived from an EMBL/GenBank/DDBJ whole genome shotgun (WGS) entry which is preliminary data.</text>
</comment>
<dbReference type="RefSeq" id="WP_225697427.1">
    <property type="nucleotide sequence ID" value="NZ_JAIXNE010000001.1"/>
</dbReference>
<evidence type="ECO:0000256" key="2">
    <source>
        <dbReference type="ARBA" id="ARBA00022475"/>
    </source>
</evidence>
<comment type="similarity">
    <text evidence="6">Belongs to the exbB/tolQ family.</text>
</comment>
<keyword evidence="3 7" id="KW-0812">Transmembrane</keyword>
<keyword evidence="10" id="KW-1185">Reference proteome</keyword>
<evidence type="ECO:0000256" key="7">
    <source>
        <dbReference type="SAM" id="Phobius"/>
    </source>
</evidence>
<proteinExistence type="inferred from homology"/>
<evidence type="ECO:0000256" key="3">
    <source>
        <dbReference type="ARBA" id="ARBA00022692"/>
    </source>
</evidence>